<feature type="transmembrane region" description="Helical" evidence="14">
    <location>
        <begin position="483"/>
        <end position="507"/>
    </location>
</feature>
<evidence type="ECO:0000256" key="2">
    <source>
        <dbReference type="ARBA" id="ARBA00004651"/>
    </source>
</evidence>
<dbReference type="InterPro" id="IPR005467">
    <property type="entry name" value="His_kinase_dom"/>
</dbReference>
<dbReference type="EC" id="2.7.13.3" evidence="3"/>
<gene>
    <name evidence="16" type="ORF">LKD75_13985</name>
</gene>
<evidence type="ECO:0000256" key="10">
    <source>
        <dbReference type="ARBA" id="ARBA00022840"/>
    </source>
</evidence>
<name>A0AAE3A597_9FIRM</name>
<evidence type="ECO:0000256" key="12">
    <source>
        <dbReference type="ARBA" id="ARBA00023012"/>
    </source>
</evidence>
<dbReference type="SMART" id="SM00388">
    <property type="entry name" value="HisKA"/>
    <property type="match status" value="1"/>
</dbReference>
<evidence type="ECO:0000259" key="15">
    <source>
        <dbReference type="PROSITE" id="PS50109"/>
    </source>
</evidence>
<evidence type="ECO:0000256" key="5">
    <source>
        <dbReference type="ARBA" id="ARBA00022553"/>
    </source>
</evidence>
<keyword evidence="12" id="KW-0902">Two-component regulatory system</keyword>
<keyword evidence="4" id="KW-1003">Cell membrane</keyword>
<dbReference type="InterPro" id="IPR036097">
    <property type="entry name" value="HisK_dim/P_sf"/>
</dbReference>
<dbReference type="RefSeq" id="WP_227733695.1">
    <property type="nucleotide sequence ID" value="NZ_JAJEPV010000040.1"/>
</dbReference>
<dbReference type="Gene3D" id="3.30.565.10">
    <property type="entry name" value="Histidine kinase-like ATPase, C-terminal domain"/>
    <property type="match status" value="1"/>
</dbReference>
<comment type="subcellular location">
    <subcellularLocation>
        <location evidence="2">Cell membrane</location>
        <topology evidence="2">Multi-pass membrane protein</topology>
    </subcellularLocation>
</comment>
<feature type="transmembrane region" description="Helical" evidence="14">
    <location>
        <begin position="573"/>
        <end position="591"/>
    </location>
</feature>
<proteinExistence type="predicted"/>
<feature type="transmembrane region" description="Helical" evidence="14">
    <location>
        <begin position="428"/>
        <end position="452"/>
    </location>
</feature>
<evidence type="ECO:0000256" key="13">
    <source>
        <dbReference type="ARBA" id="ARBA00023136"/>
    </source>
</evidence>
<keyword evidence="11 14" id="KW-1133">Transmembrane helix</keyword>
<keyword evidence="6" id="KW-0808">Transferase</keyword>
<dbReference type="InterPro" id="IPR003594">
    <property type="entry name" value="HATPase_dom"/>
</dbReference>
<dbReference type="AlphaFoldDB" id="A0AAE3A597"/>
<dbReference type="Pfam" id="PF02518">
    <property type="entry name" value="HATPase_c"/>
    <property type="match status" value="1"/>
</dbReference>
<organism evidence="16 17">
    <name type="scientific">Waltera acetigignens</name>
    <dbReference type="NCBI Taxonomy" id="2981769"/>
    <lineage>
        <taxon>Bacteria</taxon>
        <taxon>Bacillati</taxon>
        <taxon>Bacillota</taxon>
        <taxon>Clostridia</taxon>
        <taxon>Lachnospirales</taxon>
        <taxon>Lachnospiraceae</taxon>
        <taxon>Waltera</taxon>
    </lineage>
</organism>
<evidence type="ECO:0000256" key="6">
    <source>
        <dbReference type="ARBA" id="ARBA00022679"/>
    </source>
</evidence>
<dbReference type="PANTHER" id="PTHR45528:SF1">
    <property type="entry name" value="SENSOR HISTIDINE KINASE CPXA"/>
    <property type="match status" value="1"/>
</dbReference>
<evidence type="ECO:0000256" key="8">
    <source>
        <dbReference type="ARBA" id="ARBA00022741"/>
    </source>
</evidence>
<dbReference type="SMART" id="SM00387">
    <property type="entry name" value="HATPase_c"/>
    <property type="match status" value="1"/>
</dbReference>
<comment type="catalytic activity">
    <reaction evidence="1">
        <text>ATP + protein L-histidine = ADP + protein N-phospho-L-histidine.</text>
        <dbReference type="EC" id="2.7.13.3"/>
    </reaction>
</comment>
<feature type="domain" description="Histidine kinase" evidence="15">
    <location>
        <begin position="661"/>
        <end position="875"/>
    </location>
</feature>
<dbReference type="Gene3D" id="1.10.287.130">
    <property type="match status" value="1"/>
</dbReference>
<dbReference type="CDD" id="cd00082">
    <property type="entry name" value="HisKA"/>
    <property type="match status" value="1"/>
</dbReference>
<evidence type="ECO:0000256" key="4">
    <source>
        <dbReference type="ARBA" id="ARBA00022475"/>
    </source>
</evidence>
<keyword evidence="7 14" id="KW-0812">Transmembrane</keyword>
<dbReference type="InterPro" id="IPR036890">
    <property type="entry name" value="HATPase_C_sf"/>
</dbReference>
<evidence type="ECO:0000256" key="14">
    <source>
        <dbReference type="SAM" id="Phobius"/>
    </source>
</evidence>
<evidence type="ECO:0000256" key="1">
    <source>
        <dbReference type="ARBA" id="ARBA00000085"/>
    </source>
</evidence>
<dbReference type="PANTHER" id="PTHR45528">
    <property type="entry name" value="SENSOR HISTIDINE KINASE CPXA"/>
    <property type="match status" value="1"/>
</dbReference>
<protein>
    <recommendedName>
        <fullName evidence="3">histidine kinase</fullName>
        <ecNumber evidence="3">2.7.13.3</ecNumber>
    </recommendedName>
</protein>
<dbReference type="GO" id="GO:0005886">
    <property type="term" value="C:plasma membrane"/>
    <property type="evidence" value="ECO:0007669"/>
    <property type="project" value="UniProtKB-SubCell"/>
</dbReference>
<keyword evidence="9 16" id="KW-0418">Kinase</keyword>
<keyword evidence="8" id="KW-0547">Nucleotide-binding</keyword>
<keyword evidence="13 14" id="KW-0472">Membrane</keyword>
<feature type="transmembrane region" description="Helical" evidence="14">
    <location>
        <begin position="547"/>
        <end position="567"/>
    </location>
</feature>
<dbReference type="InterPro" id="IPR003661">
    <property type="entry name" value="HisK_dim/P_dom"/>
</dbReference>
<dbReference type="Proteomes" id="UP001197795">
    <property type="component" value="Unassembled WGS sequence"/>
</dbReference>
<evidence type="ECO:0000256" key="11">
    <source>
        <dbReference type="ARBA" id="ARBA00022989"/>
    </source>
</evidence>
<dbReference type="InterPro" id="IPR050398">
    <property type="entry name" value="HssS/ArlS-like"/>
</dbReference>
<dbReference type="EMBL" id="JAJEPV010000040">
    <property type="protein sequence ID" value="MCC2120681.1"/>
    <property type="molecule type" value="Genomic_DNA"/>
</dbReference>
<accession>A0AAE3A597</accession>
<dbReference type="SUPFAM" id="SSF55874">
    <property type="entry name" value="ATPase domain of HSP90 chaperone/DNA topoisomerase II/histidine kinase"/>
    <property type="match status" value="1"/>
</dbReference>
<sequence length="893" mass="101190">MRRPTLKRLMLGLVQQTAALLLLVAIAAVLFNSYLAVDTADGTKVYELSPLDAETQFEDSVIFHDLFQSSVSDIIQLMVIKGQMETNGSFDPHKHVDITEFASGKTGGADCPVTAVYELEDLIKWGKYGAEYTDRIMSMSDFVNYFGPIDLESNFRVDADGQLVFVAGGEQTEEQKEAVAQAIEAIPESQRTDRLEDLAFTYIVKESVQDIRVSREDDGTLTVYFPMLVNRYATVDGEKQLTACADNWIEYIALQSNLEMTIQTLSANYEQYQNCNDLYKEDAGNLKYVVRMMTTDGVSRTYTNVSEFENSSDNDITDYFSEYRRYLIYYPDSLEFTGNTGMTEGQIYQYLKEYGYVHPDMTHIWIAVDTNYPVEGDSFYNANVVFQRIVPNIWYLIGGGILLAVLWLLVGIYLTVTAGVAYDEEDEPVLYLNGIDHVWIEFMALLLVVFIYGGRIGYDYLMNVANKVYLSHSEIQGREITRLTAYGVFALYGFCVSMGINVFWYSLIRRIKSHNMWSDSFLHWIVTSFGKAVHFVVSHRNSAISSLIPYNLFLLVNLAGIFGAYLLRGKSALWVLPALGAIVLDGIVGVLRFKQKAEQIDIVEGIRRIRDGEVDYKLDVESLHGDNREMADAVNNIGEGIRKAVSTSMKDEQMKSDLITNVSHDIKTPLTSIINYVDLLKRLKITEEPARSYIEVLDSKSQRLKQLTDDLVEASKISSGNIVLNLEQLNLTELLNQAVGEFSDRMEEKKLQVIFDGNDVAGMIYADSRRMWRIIENLFQNICKYALEGTRVYLEMQVKDGRVIASLKNISDRPMNLKGEELSERFIRGDASRTTEGSGLGLYIAKNLTKAQHGEFQIQLDGDLFKIILDFPEYHKPEEPATEQLKETVSKEV</sequence>
<keyword evidence="5" id="KW-0597">Phosphoprotein</keyword>
<dbReference type="GO" id="GO:0005524">
    <property type="term" value="F:ATP binding"/>
    <property type="evidence" value="ECO:0007669"/>
    <property type="project" value="UniProtKB-KW"/>
</dbReference>
<reference evidence="16 17" key="1">
    <citation type="submission" date="2021-10" db="EMBL/GenBank/DDBJ databases">
        <title>Anaerobic single-cell dispensing facilitates the cultivation of human gut bacteria.</title>
        <authorList>
            <person name="Afrizal A."/>
        </authorList>
    </citation>
    <scope>NUCLEOTIDE SEQUENCE [LARGE SCALE GENOMIC DNA]</scope>
    <source>
        <strain evidence="16 17">CLA-AA-H273</strain>
    </source>
</reference>
<evidence type="ECO:0000313" key="17">
    <source>
        <dbReference type="Proteomes" id="UP001197795"/>
    </source>
</evidence>
<evidence type="ECO:0000256" key="3">
    <source>
        <dbReference type="ARBA" id="ARBA00012438"/>
    </source>
</evidence>
<evidence type="ECO:0000256" key="9">
    <source>
        <dbReference type="ARBA" id="ARBA00022777"/>
    </source>
</evidence>
<keyword evidence="10" id="KW-0067">ATP-binding</keyword>
<dbReference type="PROSITE" id="PS50109">
    <property type="entry name" value="HIS_KIN"/>
    <property type="match status" value="1"/>
</dbReference>
<comment type="caution">
    <text evidence="16">The sequence shown here is derived from an EMBL/GenBank/DDBJ whole genome shotgun (WGS) entry which is preliminary data.</text>
</comment>
<dbReference type="Pfam" id="PF00512">
    <property type="entry name" value="HisKA"/>
    <property type="match status" value="1"/>
</dbReference>
<evidence type="ECO:0000256" key="7">
    <source>
        <dbReference type="ARBA" id="ARBA00022692"/>
    </source>
</evidence>
<evidence type="ECO:0000313" key="16">
    <source>
        <dbReference type="EMBL" id="MCC2120681.1"/>
    </source>
</evidence>
<dbReference type="GO" id="GO:0000155">
    <property type="term" value="F:phosphorelay sensor kinase activity"/>
    <property type="evidence" value="ECO:0007669"/>
    <property type="project" value="InterPro"/>
</dbReference>
<feature type="transmembrane region" description="Helical" evidence="14">
    <location>
        <begin position="393"/>
        <end position="416"/>
    </location>
</feature>
<dbReference type="SUPFAM" id="SSF47384">
    <property type="entry name" value="Homodimeric domain of signal transducing histidine kinase"/>
    <property type="match status" value="1"/>
</dbReference>
<keyword evidence="17" id="KW-1185">Reference proteome</keyword>